<dbReference type="Proteomes" id="UP000079169">
    <property type="component" value="Unplaced"/>
</dbReference>
<feature type="compositionally biased region" description="Basic and acidic residues" evidence="1">
    <location>
        <begin position="210"/>
        <end position="223"/>
    </location>
</feature>
<feature type="compositionally biased region" description="Basic and acidic residues" evidence="1">
    <location>
        <begin position="293"/>
        <end position="333"/>
    </location>
</feature>
<feature type="compositionally biased region" description="Basic and acidic residues" evidence="1">
    <location>
        <begin position="52"/>
        <end position="66"/>
    </location>
</feature>
<feature type="compositionally biased region" description="Polar residues" evidence="1">
    <location>
        <begin position="334"/>
        <end position="353"/>
    </location>
</feature>
<dbReference type="GeneID" id="103522321"/>
<feature type="compositionally biased region" description="Polar residues" evidence="1">
    <location>
        <begin position="1"/>
        <end position="18"/>
    </location>
</feature>
<dbReference type="KEGG" id="dci:103522321"/>
<protein>
    <submittedName>
        <fullName evidence="3">Dentin matrix acidic phosphoprotein 1-like</fullName>
    </submittedName>
</protein>
<feature type="compositionally biased region" description="Basic and acidic residues" evidence="1">
    <location>
        <begin position="31"/>
        <end position="43"/>
    </location>
</feature>
<dbReference type="RefSeq" id="XP_008485647.1">
    <property type="nucleotide sequence ID" value="XM_008487425.2"/>
</dbReference>
<evidence type="ECO:0000313" key="3">
    <source>
        <dbReference type="RefSeq" id="XP_008485647.1"/>
    </source>
</evidence>
<name>A0A1S3DPV3_DIACI</name>
<dbReference type="AlphaFoldDB" id="A0A1S3DPV3"/>
<feature type="compositionally biased region" description="Polar residues" evidence="1">
    <location>
        <begin position="361"/>
        <end position="396"/>
    </location>
</feature>
<feature type="compositionally biased region" description="Basic and acidic residues" evidence="1">
    <location>
        <begin position="235"/>
        <end position="251"/>
    </location>
</feature>
<feature type="compositionally biased region" description="Basic and acidic residues" evidence="1">
    <location>
        <begin position="259"/>
        <end position="279"/>
    </location>
</feature>
<feature type="compositionally biased region" description="Basic and acidic residues" evidence="1">
    <location>
        <begin position="94"/>
        <end position="107"/>
    </location>
</feature>
<evidence type="ECO:0000313" key="2">
    <source>
        <dbReference type="Proteomes" id="UP000079169"/>
    </source>
</evidence>
<keyword evidence="2" id="KW-1185">Reference proteome</keyword>
<reference evidence="3" key="1">
    <citation type="submission" date="2025-08" db="UniProtKB">
        <authorList>
            <consortium name="RefSeq"/>
        </authorList>
    </citation>
    <scope>IDENTIFICATION</scope>
</reference>
<evidence type="ECO:0000256" key="1">
    <source>
        <dbReference type="SAM" id="MobiDB-lite"/>
    </source>
</evidence>
<feature type="compositionally biased region" description="Basic and acidic residues" evidence="1">
    <location>
        <begin position="193"/>
        <end position="202"/>
    </location>
</feature>
<feature type="region of interest" description="Disordered" evidence="1">
    <location>
        <begin position="1"/>
        <end position="414"/>
    </location>
</feature>
<accession>A0A1S3DPV3</accession>
<dbReference type="STRING" id="121845.A0A1S3DPV3"/>
<organism evidence="2 3">
    <name type="scientific">Diaphorina citri</name>
    <name type="common">Asian citrus psyllid</name>
    <dbReference type="NCBI Taxonomy" id="121845"/>
    <lineage>
        <taxon>Eukaryota</taxon>
        <taxon>Metazoa</taxon>
        <taxon>Ecdysozoa</taxon>
        <taxon>Arthropoda</taxon>
        <taxon>Hexapoda</taxon>
        <taxon>Insecta</taxon>
        <taxon>Pterygota</taxon>
        <taxon>Neoptera</taxon>
        <taxon>Paraneoptera</taxon>
        <taxon>Hemiptera</taxon>
        <taxon>Sternorrhyncha</taxon>
        <taxon>Psylloidea</taxon>
        <taxon>Psyllidae</taxon>
        <taxon>Diaphorininae</taxon>
        <taxon>Diaphorina</taxon>
    </lineage>
</organism>
<dbReference type="PaxDb" id="121845-A0A1S3DPV3"/>
<gene>
    <name evidence="3" type="primary">LOC103522321</name>
</gene>
<proteinExistence type="predicted"/>
<sequence length="657" mass="74977">MTSLCHSEGNQSSYTGTNVEKDASSEGDNTDIEKQVKGTHENVENISTLPDMDTHRKQKENTDKRISQSIENAKSQFARKPDRTDSGSESNRNSLKEINKEFKDSKGDGIVPSPTQNINERKPERTSSEGKDCKLALKGNRTSGDKSRQNMRKEENSELKDIQDAPMEITQSPETNLVDRRISQSIENAKSQFAREPDRTDSGSESNRNSLKEINREFKDSKGDGTVPSPPQNINERKPERTSSEGKDCKLALKGNRNSGDKSRQNIRKEENSELKDIQDAPMEITQSPETNLVDRKSHRQDSSRESVVRKDSEHKSSQKAVKDSMTNSEHKGSQQSPKDTQCPSFESNLKNKTSTDHKATQQSPMDTQSPSFERNLKNKVSQDSPMDTQSPSFESNLKKKRKSRLSIVPKPGNQVDVKRRTLRIQPKPNTMSKSMAFESDDDMEEARDYEHAQRNILAEESRGDLEWKSKTLEPYQWEFEFLCGLIVLRIEFNTKKKAGKEKIVSHVGFETCERVTELRTLCFSLLHSKYSSSFLSSICTSRDDVLPLLQHISPFMSYLKQFAHSMKQCELEYCMKLNGTKATIDITNYKDLEWSQVSLDMKEIDFITSNDIRVVKMFGKLTESQIRKQFPVGSTRDNPNFMKTFIENIYSLFNTE</sequence>
<feature type="compositionally biased region" description="Basic and acidic residues" evidence="1">
    <location>
        <begin position="143"/>
        <end position="163"/>
    </location>
</feature>
<feature type="compositionally biased region" description="Basic and acidic residues" evidence="1">
    <location>
        <begin position="119"/>
        <end position="135"/>
    </location>
</feature>